<protein>
    <recommendedName>
        <fullName evidence="2">Coatomer alpha subunit C-terminal domain-containing protein</fullName>
    </recommendedName>
</protein>
<dbReference type="EMBL" id="JAWZYT010001637">
    <property type="protein sequence ID" value="KAK4310434.1"/>
    <property type="molecule type" value="Genomic_DNA"/>
</dbReference>
<organism evidence="3 4">
    <name type="scientific">Petrolisthes manimaculis</name>
    <dbReference type="NCBI Taxonomy" id="1843537"/>
    <lineage>
        <taxon>Eukaryota</taxon>
        <taxon>Metazoa</taxon>
        <taxon>Ecdysozoa</taxon>
        <taxon>Arthropoda</taxon>
        <taxon>Crustacea</taxon>
        <taxon>Multicrustacea</taxon>
        <taxon>Malacostraca</taxon>
        <taxon>Eumalacostraca</taxon>
        <taxon>Eucarida</taxon>
        <taxon>Decapoda</taxon>
        <taxon>Pleocyemata</taxon>
        <taxon>Anomura</taxon>
        <taxon>Galatheoidea</taxon>
        <taxon>Porcellanidae</taxon>
        <taxon>Petrolisthes</taxon>
    </lineage>
</organism>
<accession>A0AAE1PLB2</accession>
<evidence type="ECO:0000259" key="2">
    <source>
        <dbReference type="Pfam" id="PF06957"/>
    </source>
</evidence>
<dbReference type="GO" id="GO:0016192">
    <property type="term" value="P:vesicle-mediated transport"/>
    <property type="evidence" value="ECO:0007669"/>
    <property type="project" value="InterPro"/>
</dbReference>
<comment type="caution">
    <text evidence="3">The sequence shown here is derived from an EMBL/GenBank/DDBJ whole genome shotgun (WGS) entry which is preliminary data.</text>
</comment>
<dbReference type="AlphaFoldDB" id="A0AAE1PLB2"/>
<feature type="domain" description="Coatomer alpha subunit C-terminal" evidence="2">
    <location>
        <begin position="8"/>
        <end position="96"/>
    </location>
</feature>
<keyword evidence="4" id="KW-1185">Reference proteome</keyword>
<dbReference type="GO" id="GO:0005198">
    <property type="term" value="F:structural molecule activity"/>
    <property type="evidence" value="ECO:0007669"/>
    <property type="project" value="InterPro"/>
</dbReference>
<evidence type="ECO:0000313" key="3">
    <source>
        <dbReference type="EMBL" id="KAK4310434.1"/>
    </source>
</evidence>
<evidence type="ECO:0000313" key="4">
    <source>
        <dbReference type="Proteomes" id="UP001292094"/>
    </source>
</evidence>
<feature type="compositionally biased region" description="Acidic residues" evidence="1">
    <location>
        <begin position="1"/>
        <end position="37"/>
    </location>
</feature>
<dbReference type="GO" id="GO:0030126">
    <property type="term" value="C:COPI vesicle coat"/>
    <property type="evidence" value="ECO:0007669"/>
    <property type="project" value="InterPro"/>
</dbReference>
<gene>
    <name evidence="3" type="ORF">Pmani_017999</name>
</gene>
<evidence type="ECO:0000256" key="1">
    <source>
        <dbReference type="SAM" id="MobiDB-lite"/>
    </source>
</evidence>
<name>A0AAE1PLB2_9EUCA</name>
<dbReference type="Proteomes" id="UP001292094">
    <property type="component" value="Unassembled WGS sequence"/>
</dbReference>
<sequence>MLSVDDGDDDGVQDDVSGEGGEGEGGWEVEDDLDLPEDLTSGDLMTSGSGQWEEDYFVPSPGGQSVTQGWTQRSQLTIDHILVDSLESVCRLLNDQSLKLAALMDRLTLTQAGISYGQTHSHSSWHLLWTDSLSLKLASLMDRLTLTQAGSSYGQTHSHSSWQLLWTDSLSLKLAALIDTLTLTQAGSSYRHTHSHSSWQLL</sequence>
<reference evidence="3" key="1">
    <citation type="submission" date="2023-11" db="EMBL/GenBank/DDBJ databases">
        <title>Genome assemblies of two species of porcelain crab, Petrolisthes cinctipes and Petrolisthes manimaculis (Anomura: Porcellanidae).</title>
        <authorList>
            <person name="Angst P."/>
        </authorList>
    </citation>
    <scope>NUCLEOTIDE SEQUENCE</scope>
    <source>
        <strain evidence="3">PB745_02</strain>
        <tissue evidence="3">Gill</tissue>
    </source>
</reference>
<dbReference type="Pfam" id="PF06957">
    <property type="entry name" value="COPI_C"/>
    <property type="match status" value="1"/>
</dbReference>
<dbReference type="InterPro" id="IPR010714">
    <property type="entry name" value="Coatomer_asu_C"/>
</dbReference>
<dbReference type="GO" id="GO:0006886">
    <property type="term" value="P:intracellular protein transport"/>
    <property type="evidence" value="ECO:0007669"/>
    <property type="project" value="InterPro"/>
</dbReference>
<feature type="region of interest" description="Disordered" evidence="1">
    <location>
        <begin position="1"/>
        <end position="40"/>
    </location>
</feature>
<proteinExistence type="predicted"/>